<keyword evidence="1" id="KW-0472">Membrane</keyword>
<gene>
    <name evidence="2" type="ORF">ACFSUC_14985</name>
</gene>
<protein>
    <submittedName>
        <fullName evidence="2">Uncharacterized protein</fullName>
    </submittedName>
</protein>
<accession>A0ABW5RCT8</accession>
<keyword evidence="3" id="KW-1185">Reference proteome</keyword>
<name>A0ABW5RCT8_9BACL</name>
<keyword evidence="1" id="KW-0812">Transmembrane</keyword>
<dbReference type="EMBL" id="JBHUMM010000043">
    <property type="protein sequence ID" value="MFD2672872.1"/>
    <property type="molecule type" value="Genomic_DNA"/>
</dbReference>
<comment type="caution">
    <text evidence="2">The sequence shown here is derived from an EMBL/GenBank/DDBJ whole genome shotgun (WGS) entry which is preliminary data.</text>
</comment>
<dbReference type="Proteomes" id="UP001597497">
    <property type="component" value="Unassembled WGS sequence"/>
</dbReference>
<proteinExistence type="predicted"/>
<evidence type="ECO:0000313" key="3">
    <source>
        <dbReference type="Proteomes" id="UP001597497"/>
    </source>
</evidence>
<reference evidence="3" key="1">
    <citation type="journal article" date="2019" name="Int. J. Syst. Evol. Microbiol.">
        <title>The Global Catalogue of Microorganisms (GCM) 10K type strain sequencing project: providing services to taxonomists for standard genome sequencing and annotation.</title>
        <authorList>
            <consortium name="The Broad Institute Genomics Platform"/>
            <consortium name="The Broad Institute Genome Sequencing Center for Infectious Disease"/>
            <person name="Wu L."/>
            <person name="Ma J."/>
        </authorList>
    </citation>
    <scope>NUCLEOTIDE SEQUENCE [LARGE SCALE GENOMIC DNA]</scope>
    <source>
        <strain evidence="3">KCTC 33676</strain>
    </source>
</reference>
<organism evidence="2 3">
    <name type="scientific">Marinicrinis sediminis</name>
    <dbReference type="NCBI Taxonomy" id="1652465"/>
    <lineage>
        <taxon>Bacteria</taxon>
        <taxon>Bacillati</taxon>
        <taxon>Bacillota</taxon>
        <taxon>Bacilli</taxon>
        <taxon>Bacillales</taxon>
        <taxon>Paenibacillaceae</taxon>
    </lineage>
</organism>
<dbReference type="RefSeq" id="WP_379930434.1">
    <property type="nucleotide sequence ID" value="NZ_JBHUMM010000043.1"/>
</dbReference>
<sequence>MREQGRAERDTEKIETDTYERRFAFFSDWVEKWLLRLACLLLILFLLAQAGLYWEPVRTFLTKVDQLEGQPLTFASL</sequence>
<evidence type="ECO:0000313" key="2">
    <source>
        <dbReference type="EMBL" id="MFD2672872.1"/>
    </source>
</evidence>
<evidence type="ECO:0000256" key="1">
    <source>
        <dbReference type="SAM" id="Phobius"/>
    </source>
</evidence>
<keyword evidence="1" id="KW-1133">Transmembrane helix</keyword>
<feature type="transmembrane region" description="Helical" evidence="1">
    <location>
        <begin position="33"/>
        <end position="54"/>
    </location>
</feature>